<proteinExistence type="predicted"/>
<dbReference type="SUPFAM" id="SSF143631">
    <property type="entry name" value="ApbE-like"/>
    <property type="match status" value="1"/>
</dbReference>
<keyword evidence="2" id="KW-1185">Reference proteome</keyword>
<dbReference type="PANTHER" id="PTHR30040">
    <property type="entry name" value="THIAMINE BIOSYNTHESIS LIPOPROTEIN APBE"/>
    <property type="match status" value="1"/>
</dbReference>
<dbReference type="Pfam" id="PF02424">
    <property type="entry name" value="ApbE"/>
    <property type="match status" value="1"/>
</dbReference>
<reference evidence="1 2" key="1">
    <citation type="submission" date="2024-06" db="EMBL/GenBank/DDBJ databases">
        <authorList>
            <person name="Li F."/>
        </authorList>
    </citation>
    <scope>NUCLEOTIDE SEQUENCE [LARGE SCALE GENOMIC DNA]</scope>
    <source>
        <strain evidence="1 2">GXAS 311</strain>
    </source>
</reference>
<comment type="caution">
    <text evidence="1">The sequence shown here is derived from an EMBL/GenBank/DDBJ whole genome shotgun (WGS) entry which is preliminary data.</text>
</comment>
<keyword evidence="1" id="KW-0808">Transferase</keyword>
<dbReference type="PANTHER" id="PTHR30040:SF2">
    <property type="entry name" value="FAD:PROTEIN FMN TRANSFERASE"/>
    <property type="match status" value="1"/>
</dbReference>
<gene>
    <name evidence="1" type="ORF">ABVT43_03150</name>
</gene>
<protein>
    <submittedName>
        <fullName evidence="1">FAD:protein FMN transferase</fullName>
    </submittedName>
</protein>
<dbReference type="Gene3D" id="3.10.520.10">
    <property type="entry name" value="ApbE-like domains"/>
    <property type="match status" value="1"/>
</dbReference>
<dbReference type="InterPro" id="IPR003374">
    <property type="entry name" value="ApbE-like_sf"/>
</dbReference>
<evidence type="ECO:0000313" key="1">
    <source>
        <dbReference type="EMBL" id="MET1254116.1"/>
    </source>
</evidence>
<evidence type="ECO:0000313" key="2">
    <source>
        <dbReference type="Proteomes" id="UP001548189"/>
    </source>
</evidence>
<name>A0ABV2BQ98_9GAMM</name>
<dbReference type="EMBL" id="JBEVCJ010000002">
    <property type="protein sequence ID" value="MET1254116.1"/>
    <property type="molecule type" value="Genomic_DNA"/>
</dbReference>
<dbReference type="InterPro" id="IPR024932">
    <property type="entry name" value="ApbE"/>
</dbReference>
<dbReference type="GO" id="GO:0016740">
    <property type="term" value="F:transferase activity"/>
    <property type="evidence" value="ECO:0007669"/>
    <property type="project" value="UniProtKB-KW"/>
</dbReference>
<dbReference type="Proteomes" id="UP001548189">
    <property type="component" value="Unassembled WGS sequence"/>
</dbReference>
<accession>A0ABV2BQ98</accession>
<sequence>MTIAYSVSRKPNHSIVTFQAMASPCEILLATHELSVIQSIMQTVIPIIVEFENKYSRYQQHNLCWRLNHSAGEKIAIDLETFRMLEYAKKLYQLSEGLFDITSGILRRIWQFKPGAMPPDDLAISQTLPHIGFQNIEYDEQYFTMPANMEVDFGGIGKEYCVDKVCEKIKVLCEQTPLNFLVNLGGDLRAVQMQKNFEGWQVGIEASSVNDKQQQLIRVQDGAVATSGSTKRMFTFNDKVYAHILNPKTGYPIEGAPRSITVLAANCSLAGGMSTLAQLKGEEAENFLNQTGLPFVCRW</sequence>
<dbReference type="PIRSF" id="PIRSF006268">
    <property type="entry name" value="ApbE"/>
    <property type="match status" value="1"/>
</dbReference>
<organism evidence="1 2">
    <name type="scientific">Aliikangiella maris</name>
    <dbReference type="NCBI Taxonomy" id="3162458"/>
    <lineage>
        <taxon>Bacteria</taxon>
        <taxon>Pseudomonadati</taxon>
        <taxon>Pseudomonadota</taxon>
        <taxon>Gammaproteobacteria</taxon>
        <taxon>Oceanospirillales</taxon>
        <taxon>Pleioneaceae</taxon>
        <taxon>Aliikangiella</taxon>
    </lineage>
</organism>